<dbReference type="PANTHER" id="PTHR46117">
    <property type="entry name" value="FI24210P1"/>
    <property type="match status" value="1"/>
</dbReference>
<dbReference type="Gene3D" id="4.10.280.10">
    <property type="entry name" value="Helix-loop-helix DNA-binding domain"/>
    <property type="match status" value="1"/>
</dbReference>
<dbReference type="InterPro" id="IPR051732">
    <property type="entry name" value="USF"/>
</dbReference>
<feature type="domain" description="BHLH" evidence="7">
    <location>
        <begin position="110"/>
        <end position="171"/>
    </location>
</feature>
<protein>
    <recommendedName>
        <fullName evidence="7">BHLH domain-containing protein</fullName>
    </recommendedName>
</protein>
<feature type="compositionally biased region" description="Basic and acidic residues" evidence="6">
    <location>
        <begin position="105"/>
        <end position="120"/>
    </location>
</feature>
<gene>
    <name evidence="8" type="ORF">CLODIP_2_CD05856</name>
</gene>
<keyword evidence="5" id="KW-0175">Coiled coil</keyword>
<dbReference type="GO" id="GO:0000978">
    <property type="term" value="F:RNA polymerase II cis-regulatory region sequence-specific DNA binding"/>
    <property type="evidence" value="ECO:0007669"/>
    <property type="project" value="TreeGrafter"/>
</dbReference>
<evidence type="ECO:0000313" key="8">
    <source>
        <dbReference type="EMBL" id="CAB3376842.1"/>
    </source>
</evidence>
<keyword evidence="4" id="KW-0539">Nucleus</keyword>
<dbReference type="PANTHER" id="PTHR46117:SF3">
    <property type="entry name" value="FI24210P1"/>
    <property type="match status" value="1"/>
</dbReference>
<comment type="caution">
    <text evidence="8">The sequence shown here is derived from an EMBL/GenBank/DDBJ whole genome shotgun (WGS) entry which is preliminary data.</text>
</comment>
<dbReference type="Proteomes" id="UP000494165">
    <property type="component" value="Unassembled WGS sequence"/>
</dbReference>
<accession>A0A8S1D1A1</accession>
<organism evidence="8 9">
    <name type="scientific">Cloeon dipterum</name>
    <dbReference type="NCBI Taxonomy" id="197152"/>
    <lineage>
        <taxon>Eukaryota</taxon>
        <taxon>Metazoa</taxon>
        <taxon>Ecdysozoa</taxon>
        <taxon>Arthropoda</taxon>
        <taxon>Hexapoda</taxon>
        <taxon>Insecta</taxon>
        <taxon>Pterygota</taxon>
        <taxon>Palaeoptera</taxon>
        <taxon>Ephemeroptera</taxon>
        <taxon>Pisciforma</taxon>
        <taxon>Baetidae</taxon>
        <taxon>Cloeon</taxon>
    </lineage>
</organism>
<proteinExistence type="predicted"/>
<evidence type="ECO:0000256" key="6">
    <source>
        <dbReference type="SAM" id="MobiDB-lite"/>
    </source>
</evidence>
<dbReference type="InterPro" id="IPR036638">
    <property type="entry name" value="HLH_DNA-bd_sf"/>
</dbReference>
<evidence type="ECO:0000259" key="7">
    <source>
        <dbReference type="PROSITE" id="PS50888"/>
    </source>
</evidence>
<dbReference type="PROSITE" id="PS50888">
    <property type="entry name" value="BHLH"/>
    <property type="match status" value="1"/>
</dbReference>
<dbReference type="GO" id="GO:0046983">
    <property type="term" value="F:protein dimerization activity"/>
    <property type="evidence" value="ECO:0007669"/>
    <property type="project" value="InterPro"/>
</dbReference>
<dbReference type="OrthoDB" id="690068at2759"/>
<dbReference type="SUPFAM" id="SSF47459">
    <property type="entry name" value="HLH, helix-loop-helix DNA-binding domain"/>
    <property type="match status" value="1"/>
</dbReference>
<dbReference type="AlphaFoldDB" id="A0A8S1D1A1"/>
<comment type="subcellular location">
    <subcellularLocation>
        <location evidence="1">Nucleus</location>
    </subcellularLocation>
</comment>
<feature type="coiled-coil region" evidence="5">
    <location>
        <begin position="168"/>
        <end position="212"/>
    </location>
</feature>
<keyword evidence="3" id="KW-0804">Transcription</keyword>
<feature type="compositionally biased region" description="Polar residues" evidence="6">
    <location>
        <begin position="86"/>
        <end position="99"/>
    </location>
</feature>
<reference evidence="8 9" key="1">
    <citation type="submission" date="2020-04" db="EMBL/GenBank/DDBJ databases">
        <authorList>
            <person name="Alioto T."/>
            <person name="Alioto T."/>
            <person name="Gomez Garrido J."/>
        </authorList>
    </citation>
    <scope>NUCLEOTIDE SEQUENCE [LARGE SCALE GENOMIC DNA]</scope>
</reference>
<evidence type="ECO:0000256" key="5">
    <source>
        <dbReference type="SAM" id="Coils"/>
    </source>
</evidence>
<sequence length="238" mass="26434">MDMMDPLETGQDQKDDTGNTVTYRVVQVSAPGTGSVTDEMDGISQIIHPTTNFTTGATASGVQAVLTSPINGQFYVIGSPQEVFTGTNTRNIAPRNQSETVRGTTRRDERRRATHNEVERRRRDKINSWIMKLGKIIPDCGNEGGKQGQVNFEGQSKGGILAKACEYITELRTLNQRMSENMKENERLVMQLEALRQQNDELRREKLALHTQLTQNGIVPVVEADASAEIVIDQDSLT</sequence>
<evidence type="ECO:0000256" key="2">
    <source>
        <dbReference type="ARBA" id="ARBA00023015"/>
    </source>
</evidence>
<evidence type="ECO:0000313" key="9">
    <source>
        <dbReference type="Proteomes" id="UP000494165"/>
    </source>
</evidence>
<keyword evidence="9" id="KW-1185">Reference proteome</keyword>
<name>A0A8S1D1A1_9INSE</name>
<dbReference type="GO" id="GO:0005634">
    <property type="term" value="C:nucleus"/>
    <property type="evidence" value="ECO:0007669"/>
    <property type="project" value="UniProtKB-SubCell"/>
</dbReference>
<evidence type="ECO:0000256" key="4">
    <source>
        <dbReference type="ARBA" id="ARBA00023242"/>
    </source>
</evidence>
<dbReference type="SMART" id="SM00353">
    <property type="entry name" value="HLH"/>
    <property type="match status" value="1"/>
</dbReference>
<evidence type="ECO:0000256" key="1">
    <source>
        <dbReference type="ARBA" id="ARBA00004123"/>
    </source>
</evidence>
<dbReference type="InterPro" id="IPR011598">
    <property type="entry name" value="bHLH_dom"/>
</dbReference>
<keyword evidence="2" id="KW-0805">Transcription regulation</keyword>
<dbReference type="GO" id="GO:0000981">
    <property type="term" value="F:DNA-binding transcription factor activity, RNA polymerase II-specific"/>
    <property type="evidence" value="ECO:0007669"/>
    <property type="project" value="TreeGrafter"/>
</dbReference>
<dbReference type="Pfam" id="PF00010">
    <property type="entry name" value="HLH"/>
    <property type="match status" value="1"/>
</dbReference>
<evidence type="ECO:0000256" key="3">
    <source>
        <dbReference type="ARBA" id="ARBA00023163"/>
    </source>
</evidence>
<dbReference type="EMBL" id="CADEPI010000134">
    <property type="protein sequence ID" value="CAB3376842.1"/>
    <property type="molecule type" value="Genomic_DNA"/>
</dbReference>
<feature type="region of interest" description="Disordered" evidence="6">
    <location>
        <begin position="86"/>
        <end position="120"/>
    </location>
</feature>